<evidence type="ECO:0000313" key="1">
    <source>
        <dbReference type="EMBL" id="RAO70029.1"/>
    </source>
</evidence>
<dbReference type="GeneID" id="63795257"/>
<dbReference type="RefSeq" id="XP_040734545.1">
    <property type="nucleotide sequence ID" value="XM_040878584.1"/>
</dbReference>
<gene>
    <name evidence="1" type="ORF">BHQ10_006041</name>
</gene>
<proteinExistence type="predicted"/>
<dbReference type="EMBL" id="MIKG01000011">
    <property type="protein sequence ID" value="RAO70029.1"/>
    <property type="molecule type" value="Genomic_DNA"/>
</dbReference>
<name>A0A364L2J2_TALAM</name>
<evidence type="ECO:0000313" key="2">
    <source>
        <dbReference type="Proteomes" id="UP000249363"/>
    </source>
</evidence>
<protein>
    <submittedName>
        <fullName evidence="1">Uncharacterized protein</fullName>
    </submittedName>
</protein>
<accession>A0A364L2J2</accession>
<dbReference type="AlphaFoldDB" id="A0A364L2J2"/>
<comment type="caution">
    <text evidence="1">The sequence shown here is derived from an EMBL/GenBank/DDBJ whole genome shotgun (WGS) entry which is preliminary data.</text>
</comment>
<dbReference type="Proteomes" id="UP000249363">
    <property type="component" value="Unassembled WGS sequence"/>
</dbReference>
<dbReference type="OrthoDB" id="5213703at2759"/>
<sequence>MDPFSRIPVEARQVILEQQLNLRDLQAAILASRPLYLAYGNSRKLIRQRVFRVQILCGYLPANNDAAIFTRALRQIEILEKKNSNDGIILRESLWPLLITMNPERKFLEILVTWSLNYAKAYRASSREKEARHIEVQVVQLFYLHRAPIESGTIFGSHEGHLIVNWIRTTMTTAVQHQHYAYGAVLYSQICDSWDLMCHQTLPDLLTVPLSLCSNDGNSFVAKNFLGTVISRSWSLFWHSRSTSRHAGDMLCYHCLGGAKGLLAATRLAHVSAEETLSSIEKIWNEMSPRSPAASFWANLVVESHQSLGAGRLEGVLKIWNRLREIIPSDPTEFEIIDLDWARKVILELRNLERGRTQDRSLEFQASVLALLSRGSPVYYAFARNLADTYVLNGDTKSALTLRQQIWQDLQPTSRIYTSWARELAGLYRRFGREEEAIQLTRGMEERRVGNVNITV</sequence>
<organism evidence="1 2">
    <name type="scientific">Talaromyces amestolkiae</name>
    <dbReference type="NCBI Taxonomy" id="1196081"/>
    <lineage>
        <taxon>Eukaryota</taxon>
        <taxon>Fungi</taxon>
        <taxon>Dikarya</taxon>
        <taxon>Ascomycota</taxon>
        <taxon>Pezizomycotina</taxon>
        <taxon>Eurotiomycetes</taxon>
        <taxon>Eurotiomycetidae</taxon>
        <taxon>Eurotiales</taxon>
        <taxon>Trichocomaceae</taxon>
        <taxon>Talaromyces</taxon>
        <taxon>Talaromyces sect. Talaromyces</taxon>
    </lineage>
</organism>
<reference evidence="1 2" key="1">
    <citation type="journal article" date="2017" name="Biotechnol. Biofuels">
        <title>Differential beta-glucosidase expression as a function of carbon source availability in Talaromyces amestolkiae: a genomic and proteomic approach.</title>
        <authorList>
            <person name="de Eugenio L.I."/>
            <person name="Mendez-Liter J.A."/>
            <person name="Nieto-Dominguez M."/>
            <person name="Alonso L."/>
            <person name="Gil-Munoz J."/>
            <person name="Barriuso J."/>
            <person name="Prieto A."/>
            <person name="Martinez M.J."/>
        </authorList>
    </citation>
    <scope>NUCLEOTIDE SEQUENCE [LARGE SCALE GENOMIC DNA]</scope>
    <source>
        <strain evidence="1 2">CIB</strain>
    </source>
</reference>
<keyword evidence="2" id="KW-1185">Reference proteome</keyword>